<evidence type="ECO:0008006" key="4">
    <source>
        <dbReference type="Google" id="ProtNLM"/>
    </source>
</evidence>
<organism evidence="2 3">
    <name type="scientific">Candidatus Sungiibacteriota bacterium</name>
    <dbReference type="NCBI Taxonomy" id="2750080"/>
    <lineage>
        <taxon>Bacteria</taxon>
        <taxon>Candidatus Sungiibacteriota</taxon>
    </lineage>
</organism>
<sequence length="178" mass="20687">MKRLLLVILLAGLGLKGCAYQAEEARHRSFSGIEKRFKNSIQEVEDAVRHTSAKTGIQIHLVEKIPKGEAYSGRWFGQEVRFVIESVPPETRLTIWLENIQDSDAVLQADAIIRVIEMRLRVLRENDLLVLAPRAAVSLTRLYSFPPTERYFLFILKMHVVCLFNDLSRQKYLYRHYE</sequence>
<keyword evidence="1" id="KW-0732">Signal</keyword>
<evidence type="ECO:0000313" key="3">
    <source>
        <dbReference type="Proteomes" id="UP000808388"/>
    </source>
</evidence>
<gene>
    <name evidence="2" type="ORF">HY220_01735</name>
</gene>
<feature type="chain" id="PRO_5039182604" description="Lipoprotein" evidence="1">
    <location>
        <begin position="22"/>
        <end position="178"/>
    </location>
</feature>
<dbReference type="Proteomes" id="UP000808388">
    <property type="component" value="Unassembled WGS sequence"/>
</dbReference>
<name>A0A9D6LTK4_9BACT</name>
<evidence type="ECO:0000256" key="1">
    <source>
        <dbReference type="SAM" id="SignalP"/>
    </source>
</evidence>
<dbReference type="AlphaFoldDB" id="A0A9D6LTK4"/>
<proteinExistence type="predicted"/>
<dbReference type="EMBL" id="JACQCQ010000007">
    <property type="protein sequence ID" value="MBI3627454.1"/>
    <property type="molecule type" value="Genomic_DNA"/>
</dbReference>
<reference evidence="2" key="1">
    <citation type="submission" date="2020-07" db="EMBL/GenBank/DDBJ databases">
        <title>Huge and variable diversity of episymbiotic CPR bacteria and DPANN archaea in groundwater ecosystems.</title>
        <authorList>
            <person name="He C.Y."/>
            <person name="Keren R."/>
            <person name="Whittaker M."/>
            <person name="Farag I.F."/>
            <person name="Doudna J."/>
            <person name="Cate J.H.D."/>
            <person name="Banfield J.F."/>
        </authorList>
    </citation>
    <scope>NUCLEOTIDE SEQUENCE</scope>
    <source>
        <strain evidence="2">NC_groundwater_972_Pr1_S-0.2um_49_27</strain>
    </source>
</reference>
<feature type="signal peptide" evidence="1">
    <location>
        <begin position="1"/>
        <end position="21"/>
    </location>
</feature>
<evidence type="ECO:0000313" key="2">
    <source>
        <dbReference type="EMBL" id="MBI3627454.1"/>
    </source>
</evidence>
<accession>A0A9D6LTK4</accession>
<comment type="caution">
    <text evidence="2">The sequence shown here is derived from an EMBL/GenBank/DDBJ whole genome shotgun (WGS) entry which is preliminary data.</text>
</comment>
<protein>
    <recommendedName>
        <fullName evidence="4">Lipoprotein</fullName>
    </recommendedName>
</protein>